<evidence type="ECO:0000313" key="10">
    <source>
        <dbReference type="RefSeq" id="XP_027365469.1"/>
    </source>
</evidence>
<evidence type="ECO:0000256" key="6">
    <source>
        <dbReference type="PIRSR" id="PIRSR639901-1"/>
    </source>
</evidence>
<evidence type="ECO:0000256" key="5">
    <source>
        <dbReference type="ARBA" id="ARBA00049183"/>
    </source>
</evidence>
<dbReference type="GeneID" id="113872255"/>
<evidence type="ECO:0000313" key="9">
    <source>
        <dbReference type="Proteomes" id="UP000694853"/>
    </source>
</evidence>
<gene>
    <name evidence="10" type="primary">LOC113872255</name>
</gene>
<dbReference type="InterPro" id="IPR007507">
    <property type="entry name" value="Glycos_transf_N"/>
</dbReference>
<dbReference type="InterPro" id="IPR038107">
    <property type="entry name" value="Glycos_transf_N_sf"/>
</dbReference>
<evidence type="ECO:0000259" key="8">
    <source>
        <dbReference type="Pfam" id="PF04413"/>
    </source>
</evidence>
<protein>
    <recommendedName>
        <fullName evidence="2">lipid IVA 3-deoxy-D-manno-octulosonic acid transferase</fullName>
        <ecNumber evidence="2">2.4.99.12</ecNumber>
    </recommendedName>
    <alternativeName>
        <fullName evidence="4">Lipid IV(A) 3-deoxy-D-manno-octulosonic acid transferase</fullName>
    </alternativeName>
</protein>
<dbReference type="GO" id="GO:0009245">
    <property type="term" value="P:lipid A biosynthetic process"/>
    <property type="evidence" value="ECO:0007669"/>
    <property type="project" value="TreeGrafter"/>
</dbReference>
<dbReference type="Gene3D" id="3.40.50.11720">
    <property type="entry name" value="3-Deoxy-D-manno-octulosonic-acid transferase, N-terminal domain"/>
    <property type="match status" value="1"/>
</dbReference>
<dbReference type="GO" id="GO:0005886">
    <property type="term" value="C:plasma membrane"/>
    <property type="evidence" value="ECO:0007669"/>
    <property type="project" value="TreeGrafter"/>
</dbReference>
<dbReference type="OrthoDB" id="308383at2759"/>
<dbReference type="Gene3D" id="3.40.50.2000">
    <property type="entry name" value="Glycogen Phosphorylase B"/>
    <property type="match status" value="1"/>
</dbReference>
<evidence type="ECO:0000256" key="3">
    <source>
        <dbReference type="ARBA" id="ARBA00022679"/>
    </source>
</evidence>
<evidence type="ECO:0000256" key="7">
    <source>
        <dbReference type="PIRSR" id="PIRSR639901-2"/>
    </source>
</evidence>
<evidence type="ECO:0000256" key="1">
    <source>
        <dbReference type="ARBA" id="ARBA00006380"/>
    </source>
</evidence>
<keyword evidence="9" id="KW-1185">Reference proteome</keyword>
<accession>A0A8B8ME99</accession>
<reference evidence="9" key="1">
    <citation type="journal article" date="2019" name="Toxins">
        <title>Detection of Abrin-Like and Prepropulchellin-Like Toxin Genes and Transcripts Using Whole Genome Sequencing and Full-Length Transcript Sequencing of Abrus precatorius.</title>
        <authorList>
            <person name="Hovde B.T."/>
            <person name="Daligault H.E."/>
            <person name="Hanschen E.R."/>
            <person name="Kunde Y.A."/>
            <person name="Johnson M.B."/>
            <person name="Starkenburg S.R."/>
            <person name="Johnson S.L."/>
        </authorList>
    </citation>
    <scope>NUCLEOTIDE SEQUENCE [LARGE SCALE GENOMIC DNA]</scope>
</reference>
<dbReference type="EC" id="2.4.99.12" evidence="2"/>
<name>A0A8B8ME99_ABRPR</name>
<sequence length="452" mass="51385">MAWTRRMKKGLVVYNIYRALSYGLSPLIRLHLQWRRFRGLEHSRRWPERLGLPSQPRRPGPLLWFHAVSLGEGMIAIPVIKHCIRKMPHLNVLMTITTVSAFEVLSISLPSEIILQFSPLDTPTSIHSFLDYWKPNAIVLMESELWPNLIMGASRNGITLALLNARMSEKSFKVWSQPMLLPLISLMLSKFSLIAPLSTEQGIRFQLLQAPPCIINFSGDLKYVIEDLVVEERERNYLDNLRLELTQKQVWMASSIHRGEEEIILGVHIALMQQQPNIMTIIVPRHPHQGREMAKKLEKEGQNVILRSHFEKFKPGTNIYVVDTLGELRHLYTLTPIAVIGGSLLPGLSGHNISEAAAAGCAVLTGCHVGHFSHMVLEMQRSNPLSVLQVSDKLELEKALFELFTNATLLEARRRAAKEAFCRLSCGIVENIWSLLNFHIFSRLSAEETHRV</sequence>
<comment type="catalytic activity">
    <reaction evidence="5">
        <text>lipid IVA (E. coli) + CMP-3-deoxy-beta-D-manno-octulosonate = alpha-Kdo-(2-&gt;6)-lipid IVA (E. coli) + CMP + H(+)</text>
        <dbReference type="Rhea" id="RHEA:28066"/>
        <dbReference type="ChEBI" id="CHEBI:15378"/>
        <dbReference type="ChEBI" id="CHEBI:58603"/>
        <dbReference type="ChEBI" id="CHEBI:60364"/>
        <dbReference type="ChEBI" id="CHEBI:60377"/>
        <dbReference type="ChEBI" id="CHEBI:85987"/>
        <dbReference type="EC" id="2.4.99.12"/>
    </reaction>
</comment>
<dbReference type="KEGG" id="aprc:113872255"/>
<feature type="site" description="Transition state stabilizer" evidence="7">
    <location>
        <position position="142"/>
    </location>
</feature>
<evidence type="ECO:0000256" key="4">
    <source>
        <dbReference type="ARBA" id="ARBA00031445"/>
    </source>
</evidence>
<reference evidence="10" key="2">
    <citation type="submission" date="2025-08" db="UniProtKB">
        <authorList>
            <consortium name="RefSeq"/>
        </authorList>
    </citation>
    <scope>IDENTIFICATION</scope>
    <source>
        <tissue evidence="10">Young leaves</tissue>
    </source>
</reference>
<evidence type="ECO:0000256" key="2">
    <source>
        <dbReference type="ARBA" id="ARBA00012621"/>
    </source>
</evidence>
<dbReference type="InterPro" id="IPR039901">
    <property type="entry name" value="Kdotransferase"/>
</dbReference>
<feature type="active site" description="Proton acceptor" evidence="6">
    <location>
        <position position="72"/>
    </location>
</feature>
<keyword evidence="3 10" id="KW-0808">Transferase</keyword>
<feature type="site" description="Transition state stabilizer" evidence="7">
    <location>
        <position position="222"/>
    </location>
</feature>
<dbReference type="PANTHER" id="PTHR42755">
    <property type="entry name" value="3-DEOXY-MANNO-OCTULOSONATE CYTIDYLYLTRANSFERASE"/>
    <property type="match status" value="1"/>
</dbReference>
<proteinExistence type="inferred from homology"/>
<dbReference type="RefSeq" id="XP_027365469.1">
    <property type="nucleotide sequence ID" value="XM_027509668.1"/>
</dbReference>
<dbReference type="AlphaFoldDB" id="A0A8B8ME99"/>
<dbReference type="FunFam" id="3.40.50.2000:FF:000032">
    <property type="entry name" value="3-deoxy-D-manno-octulosonic acid transferase"/>
    <property type="match status" value="1"/>
</dbReference>
<comment type="similarity">
    <text evidence="1">Belongs to the glycosyltransferase group 1 family. Glycosyltransferase 30 subfamily.</text>
</comment>
<organism evidence="9 10">
    <name type="scientific">Abrus precatorius</name>
    <name type="common">Indian licorice</name>
    <name type="synonym">Glycine abrus</name>
    <dbReference type="NCBI Taxonomy" id="3816"/>
    <lineage>
        <taxon>Eukaryota</taxon>
        <taxon>Viridiplantae</taxon>
        <taxon>Streptophyta</taxon>
        <taxon>Embryophyta</taxon>
        <taxon>Tracheophyta</taxon>
        <taxon>Spermatophyta</taxon>
        <taxon>Magnoliopsida</taxon>
        <taxon>eudicotyledons</taxon>
        <taxon>Gunneridae</taxon>
        <taxon>Pentapetalae</taxon>
        <taxon>rosids</taxon>
        <taxon>fabids</taxon>
        <taxon>Fabales</taxon>
        <taxon>Fabaceae</taxon>
        <taxon>Papilionoideae</taxon>
        <taxon>50 kb inversion clade</taxon>
        <taxon>NPAAA clade</taxon>
        <taxon>indigoferoid/millettioid clade</taxon>
        <taxon>Abreae</taxon>
        <taxon>Abrus</taxon>
    </lineage>
</organism>
<feature type="domain" description="3-deoxy-D-manno-octulosonic-acid transferase N-terminal" evidence="8">
    <location>
        <begin position="45"/>
        <end position="224"/>
    </location>
</feature>
<dbReference type="PANTHER" id="PTHR42755:SF1">
    <property type="entry name" value="3-DEOXY-D-MANNO-OCTULOSONIC ACID TRANSFERASE, MITOCHONDRIAL-RELATED"/>
    <property type="match status" value="1"/>
</dbReference>
<dbReference type="Pfam" id="PF04413">
    <property type="entry name" value="Glycos_transf_N"/>
    <property type="match status" value="1"/>
</dbReference>
<dbReference type="GO" id="GO:0043842">
    <property type="term" value="F:Kdo transferase activity"/>
    <property type="evidence" value="ECO:0007669"/>
    <property type="project" value="UniProtKB-EC"/>
</dbReference>
<dbReference type="FunFam" id="3.40.50.11720:FF:000001">
    <property type="entry name" value="3-deoxy-D-manno-octulosonic acid transferase"/>
    <property type="match status" value="1"/>
</dbReference>
<dbReference type="Proteomes" id="UP000694853">
    <property type="component" value="Unplaced"/>
</dbReference>